<evidence type="ECO:0000313" key="2">
    <source>
        <dbReference type="EMBL" id="CAK7269308.1"/>
    </source>
</evidence>
<name>A0ABP0DNR9_9PEZI</name>
<sequence>MSQLREQQLQQQQQSPRSISGIVADNGNITGTPNRMIVFSPSAKSVKSASKILQTPERDDLGKGLLVFSPAHSSGGGFRTTGVSVDKDPFLTPSSLAKMRNNQQLSATASSFRPFYDNLSSDGSEDDHPRTGEVQKTIQFSEPDQISPILSTDLLLSRCIEFSCPPQNGSATDIDTFSAITTTGDMHASAHEGQLDMLAVLLHNAPMELSQVEPHVFKHLQAEGDLFAFQKDRRSEEGALKAIIEYADFTVAMNVASRLNGLIIDGLHIRLSIYQPDLHTGRAAPPNDGITTPMPTPSRYLPPSGNFLNFQGQQDSQHQKLSMQHGPNSLAPPRHQPTPPNSGIGAPPQQVALVPMVLRNPYTPGAPIILDPYAPPGTIGALGTMGTPMQSIVSQAAGFDIGQRSGALNRYGNRRGTMRMDRSVQFGPNGHHNQVDVQRIRDGVDVRTTVS</sequence>
<dbReference type="Proteomes" id="UP001642501">
    <property type="component" value="Unassembled WGS sequence"/>
</dbReference>
<gene>
    <name evidence="2" type="ORF">SEPCBS57363_003536</name>
</gene>
<evidence type="ECO:0000313" key="3">
    <source>
        <dbReference type="Proteomes" id="UP001642501"/>
    </source>
</evidence>
<evidence type="ECO:0000256" key="1">
    <source>
        <dbReference type="SAM" id="MobiDB-lite"/>
    </source>
</evidence>
<proteinExistence type="predicted"/>
<feature type="compositionally biased region" description="Polar residues" evidence="1">
    <location>
        <begin position="306"/>
        <end position="327"/>
    </location>
</feature>
<protein>
    <recommendedName>
        <fullName evidence="4">RRM domain-containing protein</fullName>
    </recommendedName>
</protein>
<keyword evidence="3" id="KW-1185">Reference proteome</keyword>
<accession>A0ABP0DNR9</accession>
<feature type="region of interest" description="Disordered" evidence="1">
    <location>
        <begin position="280"/>
        <end position="347"/>
    </location>
</feature>
<dbReference type="EMBL" id="CAWUOM010000057">
    <property type="protein sequence ID" value="CAK7269308.1"/>
    <property type="molecule type" value="Genomic_DNA"/>
</dbReference>
<comment type="caution">
    <text evidence="2">The sequence shown here is derived from an EMBL/GenBank/DDBJ whole genome shotgun (WGS) entry which is preliminary data.</text>
</comment>
<evidence type="ECO:0008006" key="4">
    <source>
        <dbReference type="Google" id="ProtNLM"/>
    </source>
</evidence>
<reference evidence="2 3" key="1">
    <citation type="submission" date="2024-01" db="EMBL/GenBank/DDBJ databases">
        <authorList>
            <person name="Allen C."/>
            <person name="Tagirdzhanova G."/>
        </authorList>
    </citation>
    <scope>NUCLEOTIDE SEQUENCE [LARGE SCALE GENOMIC DNA]</scope>
    <source>
        <strain evidence="2 3">CBS 573.63</strain>
    </source>
</reference>
<organism evidence="2 3">
    <name type="scientific">Sporothrix epigloea</name>
    <dbReference type="NCBI Taxonomy" id="1892477"/>
    <lineage>
        <taxon>Eukaryota</taxon>
        <taxon>Fungi</taxon>
        <taxon>Dikarya</taxon>
        <taxon>Ascomycota</taxon>
        <taxon>Pezizomycotina</taxon>
        <taxon>Sordariomycetes</taxon>
        <taxon>Sordariomycetidae</taxon>
        <taxon>Ophiostomatales</taxon>
        <taxon>Ophiostomataceae</taxon>
        <taxon>Sporothrix</taxon>
    </lineage>
</organism>
<feature type="compositionally biased region" description="Low complexity" evidence="1">
    <location>
        <begin position="1"/>
        <end position="14"/>
    </location>
</feature>
<feature type="region of interest" description="Disordered" evidence="1">
    <location>
        <begin position="1"/>
        <end position="22"/>
    </location>
</feature>